<dbReference type="EMBL" id="UGLB01000003">
    <property type="protein sequence ID" value="STT48035.1"/>
    <property type="molecule type" value="Genomic_DNA"/>
</dbReference>
<protein>
    <submittedName>
        <fullName evidence="2">Uncharacterized protein</fullName>
    </submittedName>
</protein>
<keyword evidence="1" id="KW-0472">Membrane</keyword>
<accession>A0A377W2B2</accession>
<evidence type="ECO:0000256" key="1">
    <source>
        <dbReference type="SAM" id="Phobius"/>
    </source>
</evidence>
<reference evidence="2 3" key="1">
    <citation type="submission" date="2018-06" db="EMBL/GenBank/DDBJ databases">
        <authorList>
            <consortium name="Pathogen Informatics"/>
            <person name="Doyle S."/>
        </authorList>
    </citation>
    <scope>NUCLEOTIDE SEQUENCE [LARGE SCALE GENOMIC DNA]</scope>
    <source>
        <strain evidence="2 3">NCTC9637</strain>
    </source>
</reference>
<feature type="transmembrane region" description="Helical" evidence="1">
    <location>
        <begin position="12"/>
        <end position="31"/>
    </location>
</feature>
<name>A0A377W2B2_KLEPN</name>
<gene>
    <name evidence="2" type="ORF">NCTC9637_02970</name>
</gene>
<organism evidence="2 3">
    <name type="scientific">Klebsiella pneumoniae</name>
    <dbReference type="NCBI Taxonomy" id="573"/>
    <lineage>
        <taxon>Bacteria</taxon>
        <taxon>Pseudomonadati</taxon>
        <taxon>Pseudomonadota</taxon>
        <taxon>Gammaproteobacteria</taxon>
        <taxon>Enterobacterales</taxon>
        <taxon>Enterobacteriaceae</taxon>
        <taxon>Klebsiella/Raoultella group</taxon>
        <taxon>Klebsiella</taxon>
        <taxon>Klebsiella pneumoniae complex</taxon>
    </lineage>
</organism>
<dbReference type="AlphaFoldDB" id="A0A377W2B2"/>
<keyword evidence="1" id="KW-0812">Transmembrane</keyword>
<evidence type="ECO:0000313" key="3">
    <source>
        <dbReference type="Proteomes" id="UP000255099"/>
    </source>
</evidence>
<evidence type="ECO:0000313" key="2">
    <source>
        <dbReference type="EMBL" id="STT48035.1"/>
    </source>
</evidence>
<sequence length="32" mass="3876">MPEMTVSMSQNLLYVVYYLFTYVYLFQMSTIV</sequence>
<proteinExistence type="predicted"/>
<dbReference type="Proteomes" id="UP000255099">
    <property type="component" value="Unassembled WGS sequence"/>
</dbReference>
<keyword evidence="1" id="KW-1133">Transmembrane helix</keyword>